<dbReference type="PROSITE" id="PS50889">
    <property type="entry name" value="S4"/>
    <property type="match status" value="1"/>
</dbReference>
<gene>
    <name evidence="8 11" type="primary">tyrS</name>
    <name evidence="11" type="ORF">ACFPZN_13640</name>
</gene>
<keyword evidence="1 8" id="KW-0436">Ligase</keyword>
<dbReference type="CDD" id="cd00805">
    <property type="entry name" value="TyrRS_core"/>
    <property type="match status" value="1"/>
</dbReference>
<dbReference type="PRINTS" id="PR01040">
    <property type="entry name" value="TRNASYNTHTYR"/>
</dbReference>
<keyword evidence="4 9" id="KW-0694">RNA-binding</keyword>
<feature type="binding site" evidence="8">
    <location>
        <position position="35"/>
    </location>
    <ligand>
        <name>L-tyrosine</name>
        <dbReference type="ChEBI" id="CHEBI:58315"/>
    </ligand>
</feature>
<dbReference type="Gene3D" id="1.10.240.10">
    <property type="entry name" value="Tyrosyl-Transfer RNA Synthetase"/>
    <property type="match status" value="1"/>
</dbReference>
<name>A0ABW0ZVF8_9ACTN</name>
<dbReference type="SUPFAM" id="SSF52374">
    <property type="entry name" value="Nucleotidylyl transferase"/>
    <property type="match status" value="1"/>
</dbReference>
<comment type="similarity">
    <text evidence="8">Belongs to the class-I aminoacyl-tRNA synthetase family. TyrS type 1 subfamily.</text>
</comment>
<evidence type="ECO:0000313" key="12">
    <source>
        <dbReference type="Proteomes" id="UP001596074"/>
    </source>
</evidence>
<evidence type="ECO:0000256" key="1">
    <source>
        <dbReference type="ARBA" id="ARBA00022598"/>
    </source>
</evidence>
<comment type="function">
    <text evidence="8">Catalyzes the attachment of tyrosine to tRNA(Tyr) in a two-step reaction: tyrosine is first activated by ATP to form Tyr-AMP and then transferred to the acceptor end of tRNA(Tyr).</text>
</comment>
<dbReference type="PROSITE" id="PS00178">
    <property type="entry name" value="AA_TRNA_LIGASE_I"/>
    <property type="match status" value="1"/>
</dbReference>
<dbReference type="InterPro" id="IPR002305">
    <property type="entry name" value="aa-tRNA-synth_Ic"/>
</dbReference>
<dbReference type="Pfam" id="PF22421">
    <property type="entry name" value="SYY_C-terminal"/>
    <property type="match status" value="1"/>
</dbReference>
<evidence type="ECO:0000313" key="11">
    <source>
        <dbReference type="EMBL" id="MFC5746662.1"/>
    </source>
</evidence>
<protein>
    <recommendedName>
        <fullName evidence="8">Tyrosine--tRNA ligase</fullName>
        <ecNumber evidence="8">6.1.1.1</ecNumber>
    </recommendedName>
    <alternativeName>
        <fullName evidence="8">Tyrosyl-tRNA synthetase</fullName>
        <shortName evidence="8">TyrRS</shortName>
    </alternativeName>
</protein>
<comment type="catalytic activity">
    <reaction evidence="7 8">
        <text>tRNA(Tyr) + L-tyrosine + ATP = L-tyrosyl-tRNA(Tyr) + AMP + diphosphate + H(+)</text>
        <dbReference type="Rhea" id="RHEA:10220"/>
        <dbReference type="Rhea" id="RHEA-COMP:9706"/>
        <dbReference type="Rhea" id="RHEA-COMP:9707"/>
        <dbReference type="ChEBI" id="CHEBI:15378"/>
        <dbReference type="ChEBI" id="CHEBI:30616"/>
        <dbReference type="ChEBI" id="CHEBI:33019"/>
        <dbReference type="ChEBI" id="CHEBI:58315"/>
        <dbReference type="ChEBI" id="CHEBI:78442"/>
        <dbReference type="ChEBI" id="CHEBI:78536"/>
        <dbReference type="ChEBI" id="CHEBI:456215"/>
        <dbReference type="EC" id="6.1.1.1"/>
    </reaction>
</comment>
<dbReference type="SMART" id="SM00363">
    <property type="entry name" value="S4"/>
    <property type="match status" value="1"/>
</dbReference>
<feature type="binding site" evidence="8">
    <location>
        <position position="170"/>
    </location>
    <ligand>
        <name>L-tyrosine</name>
        <dbReference type="ChEBI" id="CHEBI:58315"/>
    </ligand>
</feature>
<comment type="subcellular location">
    <subcellularLocation>
        <location evidence="8">Cytoplasm</location>
    </subcellularLocation>
</comment>
<evidence type="ECO:0000256" key="7">
    <source>
        <dbReference type="ARBA" id="ARBA00048248"/>
    </source>
</evidence>
<evidence type="ECO:0000256" key="6">
    <source>
        <dbReference type="ARBA" id="ARBA00023146"/>
    </source>
</evidence>
<keyword evidence="5 8" id="KW-0648">Protein biosynthesis</keyword>
<proteinExistence type="inferred from homology"/>
<evidence type="ECO:0000259" key="10">
    <source>
        <dbReference type="SMART" id="SM00363"/>
    </source>
</evidence>
<dbReference type="Pfam" id="PF00579">
    <property type="entry name" value="tRNA-synt_1b"/>
    <property type="match status" value="1"/>
</dbReference>
<dbReference type="HAMAP" id="MF_02006">
    <property type="entry name" value="Tyr_tRNA_synth_type1"/>
    <property type="match status" value="1"/>
</dbReference>
<dbReference type="EMBL" id="JBHSON010000016">
    <property type="protein sequence ID" value="MFC5746662.1"/>
    <property type="molecule type" value="Genomic_DNA"/>
</dbReference>
<feature type="domain" description="RNA-binding S4" evidence="10">
    <location>
        <begin position="355"/>
        <end position="417"/>
    </location>
</feature>
<keyword evidence="3 8" id="KW-0067">ATP-binding</keyword>
<dbReference type="EC" id="6.1.1.1" evidence="8"/>
<dbReference type="PANTHER" id="PTHR11766">
    <property type="entry name" value="TYROSYL-TRNA SYNTHETASE"/>
    <property type="match status" value="1"/>
</dbReference>
<evidence type="ECO:0000256" key="4">
    <source>
        <dbReference type="ARBA" id="ARBA00022884"/>
    </source>
</evidence>
<keyword evidence="8" id="KW-0963">Cytoplasm</keyword>
<dbReference type="InterPro" id="IPR054608">
    <property type="entry name" value="SYY-like_C"/>
</dbReference>
<dbReference type="InterPro" id="IPR001412">
    <property type="entry name" value="aa-tRNA-synth_I_CS"/>
</dbReference>
<dbReference type="InterPro" id="IPR024088">
    <property type="entry name" value="Tyr-tRNA-ligase_bac-type"/>
</dbReference>
<comment type="caution">
    <text evidence="11">The sequence shown here is derived from an EMBL/GenBank/DDBJ whole genome shotgun (WGS) entry which is preliminary data.</text>
</comment>
<keyword evidence="12" id="KW-1185">Reference proteome</keyword>
<dbReference type="GO" id="GO:0004831">
    <property type="term" value="F:tyrosine-tRNA ligase activity"/>
    <property type="evidence" value="ECO:0007669"/>
    <property type="project" value="UniProtKB-EC"/>
</dbReference>
<dbReference type="InterPro" id="IPR002307">
    <property type="entry name" value="Tyr-tRNA-ligase"/>
</dbReference>
<feature type="short sequence motif" description="'KMSKS' region" evidence="8">
    <location>
        <begin position="230"/>
        <end position="234"/>
    </location>
</feature>
<dbReference type="InterPro" id="IPR014729">
    <property type="entry name" value="Rossmann-like_a/b/a_fold"/>
</dbReference>
<dbReference type="PANTHER" id="PTHR11766:SF0">
    <property type="entry name" value="TYROSINE--TRNA LIGASE, MITOCHONDRIAL"/>
    <property type="match status" value="1"/>
</dbReference>
<evidence type="ECO:0000256" key="8">
    <source>
        <dbReference type="HAMAP-Rule" id="MF_02006"/>
    </source>
</evidence>
<accession>A0ABW0ZVF8</accession>
<dbReference type="SUPFAM" id="SSF55174">
    <property type="entry name" value="Alpha-L RNA-binding motif"/>
    <property type="match status" value="1"/>
</dbReference>
<evidence type="ECO:0000256" key="3">
    <source>
        <dbReference type="ARBA" id="ARBA00022840"/>
    </source>
</evidence>
<feature type="binding site" evidence="8">
    <location>
        <position position="174"/>
    </location>
    <ligand>
        <name>L-tyrosine</name>
        <dbReference type="ChEBI" id="CHEBI:58315"/>
    </ligand>
</feature>
<dbReference type="Gene3D" id="3.40.50.620">
    <property type="entry name" value="HUPs"/>
    <property type="match status" value="1"/>
</dbReference>
<comment type="subunit">
    <text evidence="8">Homodimer.</text>
</comment>
<dbReference type="Proteomes" id="UP001596074">
    <property type="component" value="Unassembled WGS sequence"/>
</dbReference>
<dbReference type="InterPro" id="IPR036986">
    <property type="entry name" value="S4_RNA-bd_sf"/>
</dbReference>
<evidence type="ECO:0000256" key="9">
    <source>
        <dbReference type="PROSITE-ProRule" id="PRU00182"/>
    </source>
</evidence>
<feature type="short sequence motif" description="'HIGH' region" evidence="8">
    <location>
        <begin position="40"/>
        <end position="49"/>
    </location>
</feature>
<evidence type="ECO:0000256" key="5">
    <source>
        <dbReference type="ARBA" id="ARBA00022917"/>
    </source>
</evidence>
<keyword evidence="6 8" id="KW-0030">Aminoacyl-tRNA synthetase</keyword>
<dbReference type="InterPro" id="IPR024107">
    <property type="entry name" value="Tyr-tRNA-ligase_bac_1"/>
</dbReference>
<dbReference type="NCBIfam" id="TIGR00234">
    <property type="entry name" value="tyrS"/>
    <property type="match status" value="1"/>
</dbReference>
<evidence type="ECO:0000256" key="2">
    <source>
        <dbReference type="ARBA" id="ARBA00022741"/>
    </source>
</evidence>
<keyword evidence="2 8" id="KW-0547">Nucleotide-binding</keyword>
<dbReference type="RefSeq" id="WP_378282284.1">
    <property type="nucleotide sequence ID" value="NZ_JBHSON010000016.1"/>
</dbReference>
<reference evidence="12" key="1">
    <citation type="journal article" date="2019" name="Int. J. Syst. Evol. Microbiol.">
        <title>The Global Catalogue of Microorganisms (GCM) 10K type strain sequencing project: providing services to taxonomists for standard genome sequencing and annotation.</title>
        <authorList>
            <consortium name="The Broad Institute Genomics Platform"/>
            <consortium name="The Broad Institute Genome Sequencing Center for Infectious Disease"/>
            <person name="Wu L."/>
            <person name="Ma J."/>
        </authorList>
    </citation>
    <scope>NUCLEOTIDE SEQUENCE [LARGE SCALE GENOMIC DNA]</scope>
    <source>
        <strain evidence="12">KCTC 42087</strain>
    </source>
</reference>
<feature type="binding site" evidence="8">
    <location>
        <position position="233"/>
    </location>
    <ligand>
        <name>ATP</name>
        <dbReference type="ChEBI" id="CHEBI:30616"/>
    </ligand>
</feature>
<sequence length="424" mass="46480">MTDILDDLAWRELIAQSTDLDELRALLAAGPVTLYCGFDPTAPSLHLGNLIQILLLRRFQQAGHRPIGLVGGATGLIGDPSGKSAERVLNSEETVAGWVRRIHGQISRFLDFGDAPESATMVSNLDWTGGLSVIEFLRDIGKHFPVNRMLARETVKTRLETGLSYTEFSYVLLQSMDYLELHRRYGCLLQTGGSDQWGNLTAGVDLIRRVEGASAHALTTPLLTKADGSKFGKTAGGETYWLDPELTSPYAFYQFWFNADDRDVEKFLKVFSFRSREEIEDLVKQGGDRPAARIPQRALAEEMTTLVHGADETDRAVAASRALFGQGALEELDERTLRSALAEVPRVEIPTGELPPVADLLASSGLCKSKSEARRAIAQGGAYLNNTKVAAEDAVPSADDLLHGRFLVLRRGKRNVGGVEVKRD</sequence>
<dbReference type="Gene3D" id="3.10.290.10">
    <property type="entry name" value="RNA-binding S4 domain"/>
    <property type="match status" value="1"/>
</dbReference>
<dbReference type="InterPro" id="IPR002942">
    <property type="entry name" value="S4_RNA-bd"/>
</dbReference>
<organism evidence="11 12">
    <name type="scientific">Actinomadura rugatobispora</name>
    <dbReference type="NCBI Taxonomy" id="1994"/>
    <lineage>
        <taxon>Bacteria</taxon>
        <taxon>Bacillati</taxon>
        <taxon>Actinomycetota</taxon>
        <taxon>Actinomycetes</taxon>
        <taxon>Streptosporangiales</taxon>
        <taxon>Thermomonosporaceae</taxon>
        <taxon>Actinomadura</taxon>
    </lineage>
</organism>